<dbReference type="Gene3D" id="3.40.140.20">
    <property type="match status" value="2"/>
</dbReference>
<evidence type="ECO:0000256" key="1">
    <source>
        <dbReference type="ARBA" id="ARBA00022679"/>
    </source>
</evidence>
<dbReference type="FunFam" id="3.40.140.20:FF:000002">
    <property type="entry name" value="Bifunctional purine biosynthesis protein PurH"/>
    <property type="match status" value="1"/>
</dbReference>
<evidence type="ECO:0000313" key="5">
    <source>
        <dbReference type="EMBL" id="KKW07694.1"/>
    </source>
</evidence>
<evidence type="ECO:0000256" key="3">
    <source>
        <dbReference type="ARBA" id="ARBA00022801"/>
    </source>
</evidence>
<evidence type="ECO:0000256" key="4">
    <source>
        <dbReference type="ARBA" id="ARBA00023268"/>
    </source>
</evidence>
<dbReference type="InterPro" id="IPR002695">
    <property type="entry name" value="PurH-like"/>
</dbReference>
<evidence type="ECO:0000313" key="6">
    <source>
        <dbReference type="Proteomes" id="UP000034589"/>
    </source>
</evidence>
<dbReference type="SUPFAM" id="SSF53927">
    <property type="entry name" value="Cytidine deaminase-like"/>
    <property type="match status" value="1"/>
</dbReference>
<gene>
    <name evidence="5" type="ORF">UY39_C0010G0020</name>
</gene>
<dbReference type="PATRIC" id="fig|1618675.3.peg.168"/>
<keyword evidence="3" id="KW-0378">Hydrolase</keyword>
<dbReference type="Pfam" id="PF01808">
    <property type="entry name" value="AICARFT_IMPCHas"/>
    <property type="match status" value="1"/>
</dbReference>
<dbReference type="SMART" id="SM00798">
    <property type="entry name" value="AICARFT_IMPCHas"/>
    <property type="match status" value="1"/>
</dbReference>
<dbReference type="InterPro" id="IPR016193">
    <property type="entry name" value="Cytidine_deaminase-like"/>
</dbReference>
<dbReference type="InterPro" id="IPR024051">
    <property type="entry name" value="AICAR_Tfase_dup_dom_sf"/>
</dbReference>
<dbReference type="AlphaFoldDB" id="A0A0G1YMW5"/>
<sequence length="328" mass="34932">MTGESSESSDVFPEDLILNLSRAEMLRYGENPHQRAAVYLDPNSSRPGAARARKIQGKELSYNNLLDCDAAFECVAEFAENAVVIVKHTNPCGVALAATPKDAFQKALACDPVSAFGGIVALNRTLDADIARELINIFLEVIIAPGADEPSIEILSEKPNVRVLLTGGMPDPGAPRMLLRSIAGGVLAQTADYVVLEAEPHVMTKRAPTAQEMNDMKFAFTVAKHVKSNTIVYAKNGATLGIGAGQMSRIYSAKIAAIKAADAKLSLKDAILASDAFMPFPDVVEEAARVGATAIIQPGGSLKDRDSIEAADTANIAMVFTGIRHFRH</sequence>
<dbReference type="PANTHER" id="PTHR11692:SF0">
    <property type="entry name" value="BIFUNCTIONAL PURINE BIOSYNTHESIS PROTEIN ATIC"/>
    <property type="match status" value="1"/>
</dbReference>
<comment type="caution">
    <text evidence="5">The sequence shown here is derived from an EMBL/GenBank/DDBJ whole genome shotgun (WGS) entry which is preliminary data.</text>
</comment>
<accession>A0A0G1YMW5</accession>
<dbReference type="Proteomes" id="UP000034589">
    <property type="component" value="Unassembled WGS sequence"/>
</dbReference>
<proteinExistence type="predicted"/>
<organism evidence="5 6">
    <name type="scientific">Candidatus Kaiserbacteria bacterium GW2011_GWC2_49_12</name>
    <dbReference type="NCBI Taxonomy" id="1618675"/>
    <lineage>
        <taxon>Bacteria</taxon>
        <taxon>Candidatus Kaiseribacteriota</taxon>
    </lineage>
</organism>
<evidence type="ECO:0000256" key="2">
    <source>
        <dbReference type="ARBA" id="ARBA00022755"/>
    </source>
</evidence>
<dbReference type="FunFam" id="3.40.140.20:FF:000001">
    <property type="entry name" value="Bifunctional purine biosynthesis protein PurH"/>
    <property type="match status" value="1"/>
</dbReference>
<dbReference type="GO" id="GO:0006189">
    <property type="term" value="P:'de novo' IMP biosynthetic process"/>
    <property type="evidence" value="ECO:0007669"/>
    <property type="project" value="TreeGrafter"/>
</dbReference>
<dbReference type="GO" id="GO:0004643">
    <property type="term" value="F:phosphoribosylaminoimidazolecarboxamide formyltransferase activity"/>
    <property type="evidence" value="ECO:0007669"/>
    <property type="project" value="InterPro"/>
</dbReference>
<keyword evidence="2" id="KW-0658">Purine biosynthesis</keyword>
<dbReference type="EMBL" id="LCPV01000010">
    <property type="protein sequence ID" value="KKW07694.1"/>
    <property type="molecule type" value="Genomic_DNA"/>
</dbReference>
<keyword evidence="1" id="KW-0808">Transferase</keyword>
<dbReference type="PANTHER" id="PTHR11692">
    <property type="entry name" value="BIFUNCTIONAL PURINE BIOSYNTHESIS PROTEIN PURH"/>
    <property type="match status" value="1"/>
</dbReference>
<protein>
    <submittedName>
        <fullName evidence="5">Bifunctional purine biosynthesis protein PurH</fullName>
    </submittedName>
</protein>
<dbReference type="GO" id="GO:0005829">
    <property type="term" value="C:cytosol"/>
    <property type="evidence" value="ECO:0007669"/>
    <property type="project" value="TreeGrafter"/>
</dbReference>
<reference evidence="5 6" key="1">
    <citation type="journal article" date="2015" name="Nature">
        <title>rRNA introns, odd ribosomes, and small enigmatic genomes across a large radiation of phyla.</title>
        <authorList>
            <person name="Brown C.T."/>
            <person name="Hug L.A."/>
            <person name="Thomas B.C."/>
            <person name="Sharon I."/>
            <person name="Castelle C.J."/>
            <person name="Singh A."/>
            <person name="Wilkins M.J."/>
            <person name="Williams K.H."/>
            <person name="Banfield J.F."/>
        </authorList>
    </citation>
    <scope>NUCLEOTIDE SEQUENCE [LARGE SCALE GENOMIC DNA]</scope>
</reference>
<name>A0A0G1YMW5_9BACT</name>
<dbReference type="GO" id="GO:0003937">
    <property type="term" value="F:IMP cyclohydrolase activity"/>
    <property type="evidence" value="ECO:0007669"/>
    <property type="project" value="InterPro"/>
</dbReference>
<keyword evidence="4" id="KW-0511">Multifunctional enzyme</keyword>
<dbReference type="NCBIfam" id="NF002049">
    <property type="entry name" value="PRK00881.1"/>
    <property type="match status" value="1"/>
</dbReference>